<dbReference type="GO" id="GO:0010309">
    <property type="term" value="F:acireductone dioxygenase [iron(II)-requiring] activity"/>
    <property type="evidence" value="ECO:0007669"/>
    <property type="project" value="UniProtKB-UniRule"/>
</dbReference>
<evidence type="ECO:0000256" key="4">
    <source>
        <dbReference type="ARBA" id="ARBA00022596"/>
    </source>
</evidence>
<dbReference type="RefSeq" id="XP_055864563.1">
    <property type="nucleotide sequence ID" value="XM_056008588.1"/>
</dbReference>
<dbReference type="InterPro" id="IPR004313">
    <property type="entry name" value="ARD"/>
</dbReference>
<feature type="binding site" evidence="12">
    <location>
        <position position="139"/>
    </location>
    <ligand>
        <name>Fe(2+)</name>
        <dbReference type="ChEBI" id="CHEBI:29033"/>
        <note>for iron-dependent acireductone dioxygenase activity</note>
    </ligand>
</feature>
<evidence type="ECO:0000256" key="9">
    <source>
        <dbReference type="ARBA" id="ARBA00023004"/>
    </source>
</evidence>
<keyword evidence="6 12" id="KW-0479">Metal-binding</keyword>
<evidence type="ECO:0000256" key="7">
    <source>
        <dbReference type="ARBA" id="ARBA00022964"/>
    </source>
</evidence>
<feature type="binding site" evidence="12">
    <location>
        <position position="133"/>
    </location>
    <ligand>
        <name>Fe(2+)</name>
        <dbReference type="ChEBI" id="CHEBI:29033"/>
        <note>for iron-dependent acireductone dioxygenase activity</note>
    </ligand>
</feature>
<dbReference type="Proteomes" id="UP001165740">
    <property type="component" value="Chromosome 13"/>
</dbReference>
<accession>A0A9W2YPC4</accession>
<evidence type="ECO:0000256" key="3">
    <source>
        <dbReference type="ARBA" id="ARBA00022490"/>
    </source>
</evidence>
<feature type="binding site" evidence="12">
    <location>
        <position position="178"/>
    </location>
    <ligand>
        <name>Ni(2+)</name>
        <dbReference type="ChEBI" id="CHEBI:49786"/>
        <note>for nickel-dependent acireductone dioxygenase activity</note>
    </ligand>
</feature>
<dbReference type="PANTHER" id="PTHR23418">
    <property type="entry name" value="ACIREDUCTONE DIOXYGENASE"/>
    <property type="match status" value="1"/>
</dbReference>
<dbReference type="Pfam" id="PF03079">
    <property type="entry name" value="ARD"/>
    <property type="match status" value="1"/>
</dbReference>
<feature type="binding site" evidence="12">
    <location>
        <position position="133"/>
    </location>
    <ligand>
        <name>Ni(2+)</name>
        <dbReference type="ChEBI" id="CHEBI:49786"/>
        <note>for nickel-dependent acireductone dioxygenase activity</note>
    </ligand>
</feature>
<dbReference type="SUPFAM" id="SSF51182">
    <property type="entry name" value="RmlC-like cupins"/>
    <property type="match status" value="1"/>
</dbReference>
<keyword evidence="10 12" id="KW-0486">Methionine biosynthesis</keyword>
<evidence type="ECO:0000256" key="8">
    <source>
        <dbReference type="ARBA" id="ARBA00023002"/>
    </source>
</evidence>
<dbReference type="EC" id="1.13.11.53" evidence="12"/>
<keyword evidence="5 12" id="KW-0028">Amino-acid biosynthesis</keyword>
<organism evidence="13 14">
    <name type="scientific">Biomphalaria glabrata</name>
    <name type="common">Bloodfluke planorb</name>
    <name type="synonym">Freshwater snail</name>
    <dbReference type="NCBI Taxonomy" id="6526"/>
    <lineage>
        <taxon>Eukaryota</taxon>
        <taxon>Metazoa</taxon>
        <taxon>Spiralia</taxon>
        <taxon>Lophotrochozoa</taxon>
        <taxon>Mollusca</taxon>
        <taxon>Gastropoda</taxon>
        <taxon>Heterobranchia</taxon>
        <taxon>Euthyneura</taxon>
        <taxon>Panpulmonata</taxon>
        <taxon>Hygrophila</taxon>
        <taxon>Lymnaeoidea</taxon>
        <taxon>Planorbidae</taxon>
        <taxon>Biomphalaria</taxon>
    </lineage>
</organism>
<dbReference type="FunFam" id="2.60.120.10:FF:000031">
    <property type="entry name" value="1,2-dihydroxy-3-keto-5-methylthiopentene dioxygenase"/>
    <property type="match status" value="1"/>
</dbReference>
<feature type="binding site" evidence="12">
    <location>
        <position position="139"/>
    </location>
    <ligand>
        <name>Ni(2+)</name>
        <dbReference type="ChEBI" id="CHEBI:49786"/>
        <note>for nickel-dependent acireductone dioxygenase activity</note>
    </ligand>
</feature>
<feature type="binding site" evidence="12">
    <location>
        <position position="135"/>
    </location>
    <ligand>
        <name>Fe(2+)</name>
        <dbReference type="ChEBI" id="CHEBI:29033"/>
        <note>for iron-dependent acireductone dioxygenase activity</note>
    </ligand>
</feature>
<keyword evidence="13" id="KW-1185">Reference proteome</keyword>
<evidence type="ECO:0000313" key="14">
    <source>
        <dbReference type="RefSeq" id="XP_055864563.1"/>
    </source>
</evidence>
<dbReference type="InterPro" id="IPR014710">
    <property type="entry name" value="RmlC-like_jellyroll"/>
</dbReference>
<dbReference type="PANTHER" id="PTHR23418:SF0">
    <property type="entry name" value="ACIREDUCTONE DIOXYGENASE"/>
    <property type="match status" value="1"/>
</dbReference>
<keyword evidence="9 12" id="KW-0408">Iron</keyword>
<evidence type="ECO:0000313" key="13">
    <source>
        <dbReference type="Proteomes" id="UP001165740"/>
    </source>
</evidence>
<keyword evidence="4 12" id="KW-0533">Nickel</keyword>
<comment type="subcellular location">
    <subcellularLocation>
        <location evidence="2">Cell membrane</location>
        <topology evidence="2">Peripheral membrane protein</topology>
        <orientation evidence="2">Cytoplasmic side</orientation>
    </subcellularLocation>
    <subcellularLocation>
        <location evidence="12">Cytoplasm</location>
    </subcellularLocation>
    <subcellularLocation>
        <location evidence="12">Nucleus</location>
    </subcellularLocation>
</comment>
<name>A0A9W2YPC4_BIOGL</name>
<dbReference type="EC" id="1.13.11.54" evidence="12"/>
<comment type="cofactor">
    <cofactor evidence="12">
        <name>Fe(2+)</name>
        <dbReference type="ChEBI" id="CHEBI:29033"/>
    </cofactor>
    <cofactor evidence="12">
        <name>Ni(2+)</name>
        <dbReference type="ChEBI" id="CHEBI:49786"/>
    </cofactor>
    <text evidence="12">Binds either 1 Fe or Ni cation per monomer. Iron-binding promotes an acireductone dioxygenase reaction producing 2-keto-4-methylthiobutyrate, while nickel-binding promotes an acireductone dioxygenase reaction producing 3-(methylsulfanyl)propanoate.</text>
</comment>
<comment type="pathway">
    <text evidence="12">Amino-acid biosynthesis; L-methionine biosynthesis via salvage pathway; L-methionine from S-methyl-5-thio-alpha-D-ribose 1-phosphate: step 5/6.</text>
</comment>
<feature type="binding site" evidence="12">
    <location>
        <position position="135"/>
    </location>
    <ligand>
        <name>Ni(2+)</name>
        <dbReference type="ChEBI" id="CHEBI:49786"/>
        <note>for nickel-dependent acireductone dioxygenase activity</note>
    </ligand>
</feature>
<dbReference type="GO" id="GO:0005634">
    <property type="term" value="C:nucleus"/>
    <property type="evidence" value="ECO:0007669"/>
    <property type="project" value="UniProtKB-SubCell"/>
</dbReference>
<dbReference type="GO" id="GO:0010308">
    <property type="term" value="F:acireductone dioxygenase (Ni2+-requiring) activity"/>
    <property type="evidence" value="ECO:0007669"/>
    <property type="project" value="UniProtKB-UniRule"/>
</dbReference>
<dbReference type="GO" id="GO:0005886">
    <property type="term" value="C:plasma membrane"/>
    <property type="evidence" value="ECO:0007669"/>
    <property type="project" value="UniProtKB-SubCell"/>
</dbReference>
<dbReference type="CDD" id="cd02232">
    <property type="entry name" value="cupin_ARD"/>
    <property type="match status" value="1"/>
</dbReference>
<dbReference type="Gene3D" id="2.60.120.10">
    <property type="entry name" value="Jelly Rolls"/>
    <property type="match status" value="1"/>
</dbReference>
<dbReference type="GO" id="GO:0005737">
    <property type="term" value="C:cytoplasm"/>
    <property type="evidence" value="ECO:0007669"/>
    <property type="project" value="UniProtKB-SubCell"/>
</dbReference>
<comment type="function">
    <text evidence="12">Catalyzes 2 different reactions between oxygen and the acireductone 1,2-dihydroxy-3-keto-5-methylthiopentene (DHK-MTPene) depending upon the metal bound in the active site. Fe-containing acireductone dioxygenase (Fe-ARD) produces formate and 2-keto-4-methylthiobutyrate (KMTB), the alpha-ketoacid precursor of methionine in the methionine recycle pathway. Ni-containing acireductone dioxygenase (Ni-ARD) produces methylthiopropionate, carbon monoxide and formate, and does not lie on the methionine recycle pathway.</text>
</comment>
<evidence type="ECO:0000256" key="6">
    <source>
        <dbReference type="ARBA" id="ARBA00022723"/>
    </source>
</evidence>
<proteinExistence type="inferred from homology"/>
<sequence length="224" mass="26479">MYRKIIDCVCKANFGEYYQTKSSQTANTDTDLALQSHHAVGYCKMVRAWYMDDSNADQRETHMLDPPVFVSLDELFEKCGVEYMKFNADTWETNVEFAELRKKRGYTYEDLCEISRETLPDYDNKLKNFYTEHIHSDEEIRFVLEGCGYFDVRDSDDRWIRVEVSKDDLIIVPAGIYHRFSLNTDNYIKVKRLFVGEPVWTPINRPGADDHPVRQEYLKRMQSC</sequence>
<dbReference type="InterPro" id="IPR027496">
    <property type="entry name" value="ARD_euk"/>
</dbReference>
<keyword evidence="7 12" id="KW-0223">Dioxygenase</keyword>
<dbReference type="AlphaFoldDB" id="A0A9W2YPC4"/>
<evidence type="ECO:0000256" key="12">
    <source>
        <dbReference type="HAMAP-Rule" id="MF_03154"/>
    </source>
</evidence>
<dbReference type="GO" id="GO:0019509">
    <property type="term" value="P:L-methionine salvage from methylthioadenosine"/>
    <property type="evidence" value="ECO:0007669"/>
    <property type="project" value="UniProtKB-UniRule"/>
</dbReference>
<dbReference type="HAMAP" id="MF_03154">
    <property type="entry name" value="Salvage_MtnD_euk"/>
    <property type="match status" value="1"/>
</dbReference>
<gene>
    <name evidence="14" type="primary">LOC106065922</name>
</gene>
<dbReference type="InterPro" id="IPR011051">
    <property type="entry name" value="RmlC_Cupin_sf"/>
</dbReference>
<evidence type="ECO:0000256" key="10">
    <source>
        <dbReference type="ARBA" id="ARBA00023167"/>
    </source>
</evidence>
<evidence type="ECO:0000256" key="5">
    <source>
        <dbReference type="ARBA" id="ARBA00022605"/>
    </source>
</evidence>
<evidence type="ECO:0000256" key="1">
    <source>
        <dbReference type="ARBA" id="ARBA00000428"/>
    </source>
</evidence>
<reference evidence="14" key="1">
    <citation type="submission" date="2025-08" db="UniProtKB">
        <authorList>
            <consortium name="RefSeq"/>
        </authorList>
    </citation>
    <scope>IDENTIFICATION</scope>
</reference>
<keyword evidence="3 12" id="KW-0963">Cytoplasm</keyword>
<keyword evidence="11 12" id="KW-0539">Nucleus</keyword>
<feature type="binding site" evidence="12">
    <location>
        <position position="178"/>
    </location>
    <ligand>
        <name>Fe(2+)</name>
        <dbReference type="ChEBI" id="CHEBI:29033"/>
        <note>for iron-dependent acireductone dioxygenase activity</note>
    </ligand>
</feature>
<dbReference type="GO" id="GO:0005506">
    <property type="term" value="F:iron ion binding"/>
    <property type="evidence" value="ECO:0007669"/>
    <property type="project" value="UniProtKB-UniRule"/>
</dbReference>
<keyword evidence="8 12" id="KW-0560">Oxidoreductase</keyword>
<dbReference type="OMA" id="WYMDESQ"/>
<dbReference type="GO" id="GO:0016151">
    <property type="term" value="F:nickel cation binding"/>
    <property type="evidence" value="ECO:0007669"/>
    <property type="project" value="UniProtKB-UniRule"/>
</dbReference>
<comment type="similarity">
    <text evidence="12">Belongs to the acireductone dioxygenase (ARD) family.</text>
</comment>
<comment type="catalytic activity">
    <reaction evidence="1 12">
        <text>1,2-dihydroxy-5-(methylsulfanyl)pent-1-en-3-one + O2 = 4-methylsulfanyl-2-oxobutanoate + formate + 2 H(+)</text>
        <dbReference type="Rhea" id="RHEA:24504"/>
        <dbReference type="ChEBI" id="CHEBI:15378"/>
        <dbReference type="ChEBI" id="CHEBI:15379"/>
        <dbReference type="ChEBI" id="CHEBI:15740"/>
        <dbReference type="ChEBI" id="CHEBI:16723"/>
        <dbReference type="ChEBI" id="CHEBI:49252"/>
        <dbReference type="EC" id="1.13.11.54"/>
    </reaction>
</comment>
<evidence type="ECO:0000256" key="11">
    <source>
        <dbReference type="ARBA" id="ARBA00023242"/>
    </source>
</evidence>
<dbReference type="OrthoDB" id="1867259at2759"/>
<protein>
    <recommendedName>
        <fullName evidence="12">Acireductone dioxygenase</fullName>
    </recommendedName>
    <alternativeName>
        <fullName evidence="12">Acireductone dioxygenase (Fe(2+)-requiring)</fullName>
        <shortName evidence="12">ARD'</shortName>
        <shortName evidence="12">Fe-ARD</shortName>
        <ecNumber evidence="12">1.13.11.54</ecNumber>
    </alternativeName>
    <alternativeName>
        <fullName evidence="12">Acireductone dioxygenase (Ni(2+)-requiring)</fullName>
        <shortName evidence="12">ARD</shortName>
        <shortName evidence="12">Ni-ARD</shortName>
        <ecNumber evidence="12">1.13.11.53</ecNumber>
    </alternativeName>
</protein>
<dbReference type="GeneID" id="106065922"/>
<comment type="catalytic activity">
    <reaction evidence="12">
        <text>1,2-dihydroxy-5-(methylsulfanyl)pent-1-en-3-one + O2 = 3-(methylsulfanyl)propanoate + CO + formate + 2 H(+)</text>
        <dbReference type="Rhea" id="RHEA:14161"/>
        <dbReference type="ChEBI" id="CHEBI:15378"/>
        <dbReference type="ChEBI" id="CHEBI:15379"/>
        <dbReference type="ChEBI" id="CHEBI:15740"/>
        <dbReference type="ChEBI" id="CHEBI:17245"/>
        <dbReference type="ChEBI" id="CHEBI:49016"/>
        <dbReference type="ChEBI" id="CHEBI:49252"/>
        <dbReference type="EC" id="1.13.11.53"/>
    </reaction>
</comment>
<evidence type="ECO:0000256" key="2">
    <source>
        <dbReference type="ARBA" id="ARBA00004413"/>
    </source>
</evidence>